<dbReference type="GO" id="GO:0042026">
    <property type="term" value="P:protein refolding"/>
    <property type="evidence" value="ECO:0007669"/>
    <property type="project" value="UniProtKB-ARBA"/>
</dbReference>
<gene>
    <name evidence="12" type="ORF">FL622_16080</name>
</gene>
<proteinExistence type="inferred from homology"/>
<dbReference type="AlphaFoldDB" id="A0A550J5J3"/>
<dbReference type="Pfam" id="PF00254">
    <property type="entry name" value="FKBP_C"/>
    <property type="match status" value="1"/>
</dbReference>
<dbReference type="OrthoDB" id="9808891at2"/>
<comment type="similarity">
    <text evidence="3 10">Belongs to the FKBP-type PPIase family.</text>
</comment>
<evidence type="ECO:0000256" key="7">
    <source>
        <dbReference type="ARBA" id="ARBA00023235"/>
    </source>
</evidence>
<evidence type="ECO:0000256" key="9">
    <source>
        <dbReference type="PROSITE-ProRule" id="PRU00277"/>
    </source>
</evidence>
<evidence type="ECO:0000256" key="4">
    <source>
        <dbReference type="ARBA" id="ARBA00022490"/>
    </source>
</evidence>
<evidence type="ECO:0000313" key="13">
    <source>
        <dbReference type="Proteomes" id="UP000317155"/>
    </source>
</evidence>
<evidence type="ECO:0000256" key="1">
    <source>
        <dbReference type="ARBA" id="ARBA00000971"/>
    </source>
</evidence>
<evidence type="ECO:0000256" key="6">
    <source>
        <dbReference type="ARBA" id="ARBA00023186"/>
    </source>
</evidence>
<dbReference type="GO" id="GO:0005737">
    <property type="term" value="C:cytoplasm"/>
    <property type="evidence" value="ECO:0007669"/>
    <property type="project" value="UniProtKB-SubCell"/>
</dbReference>
<comment type="caution">
    <text evidence="12">The sequence shown here is derived from an EMBL/GenBank/DDBJ whole genome shotgun (WGS) entry which is preliminary data.</text>
</comment>
<evidence type="ECO:0000313" key="12">
    <source>
        <dbReference type="EMBL" id="TRO78489.1"/>
    </source>
</evidence>
<dbReference type="SUPFAM" id="SSF54534">
    <property type="entry name" value="FKBP-like"/>
    <property type="match status" value="1"/>
</dbReference>
<dbReference type="InterPro" id="IPR046357">
    <property type="entry name" value="PPIase_dom_sf"/>
</dbReference>
<evidence type="ECO:0000256" key="8">
    <source>
        <dbReference type="ARBA" id="ARBA00037071"/>
    </source>
</evidence>
<dbReference type="Proteomes" id="UP000317155">
    <property type="component" value="Unassembled WGS sequence"/>
</dbReference>
<reference evidence="12 13" key="1">
    <citation type="submission" date="2019-07" db="EMBL/GenBank/DDBJ databases">
        <title>Insights of Desulfuromonas acetexigens electromicrobiology.</title>
        <authorList>
            <person name="Katuri K."/>
            <person name="Sapireddy V."/>
            <person name="Shaw D.R."/>
            <person name="Saikaly P."/>
        </authorList>
    </citation>
    <scope>NUCLEOTIDE SEQUENCE [LARGE SCALE GENOMIC DNA]</scope>
    <source>
        <strain evidence="12 13">2873</strain>
    </source>
</reference>
<comment type="function">
    <text evidence="8">Also involved in hydrogenase metallocenter assembly, probably by participating in the nickel insertion step. This function in hydrogenase biosynthesis requires chaperone activity and the presence of the metal-binding domain, but not PPIase activity.</text>
</comment>
<evidence type="ECO:0000256" key="2">
    <source>
        <dbReference type="ARBA" id="ARBA00004496"/>
    </source>
</evidence>
<evidence type="ECO:0000256" key="3">
    <source>
        <dbReference type="ARBA" id="ARBA00006577"/>
    </source>
</evidence>
<evidence type="ECO:0000256" key="5">
    <source>
        <dbReference type="ARBA" id="ARBA00023110"/>
    </source>
</evidence>
<dbReference type="RefSeq" id="WP_092054984.1">
    <property type="nucleotide sequence ID" value="NZ_FOJJ01000009.1"/>
</dbReference>
<protein>
    <recommendedName>
        <fullName evidence="10">Peptidyl-prolyl cis-trans isomerase</fullName>
        <ecNumber evidence="10">5.2.1.8</ecNumber>
    </recommendedName>
</protein>
<dbReference type="EC" id="5.2.1.8" evidence="10"/>
<evidence type="ECO:0000259" key="11">
    <source>
        <dbReference type="PROSITE" id="PS50059"/>
    </source>
</evidence>
<keyword evidence="5 9" id="KW-0697">Rotamase</keyword>
<feature type="domain" description="PPIase FKBP-type" evidence="11">
    <location>
        <begin position="7"/>
        <end position="86"/>
    </location>
</feature>
<sequence>MLPAAKGDIVTVQYTGKLSNGEIFDASPDDRPLQFVIGKKEVIPGFESAVTGMVTGEKRTVTIPAADAYGQKLPERVEEIDRARLPEKLNPRVGDRLEITGHDNSRRIVEVIAVSDQTLILDGNHPLAGQDLTFDIAMMEVVKQPKLF</sequence>
<keyword evidence="7 9" id="KW-0413">Isomerase</keyword>
<dbReference type="PANTHER" id="PTHR47861:SF3">
    <property type="entry name" value="FKBP-TYPE PEPTIDYL-PROLYL CIS-TRANS ISOMERASE SLYD"/>
    <property type="match status" value="1"/>
</dbReference>
<dbReference type="GO" id="GO:0003755">
    <property type="term" value="F:peptidyl-prolyl cis-trans isomerase activity"/>
    <property type="evidence" value="ECO:0007669"/>
    <property type="project" value="UniProtKB-UniRule"/>
</dbReference>
<dbReference type="InterPro" id="IPR001179">
    <property type="entry name" value="PPIase_FKBP_dom"/>
</dbReference>
<name>A0A550J5J3_9BACT</name>
<comment type="catalytic activity">
    <reaction evidence="1 9 10">
        <text>[protein]-peptidylproline (omega=180) = [protein]-peptidylproline (omega=0)</text>
        <dbReference type="Rhea" id="RHEA:16237"/>
        <dbReference type="Rhea" id="RHEA-COMP:10747"/>
        <dbReference type="Rhea" id="RHEA-COMP:10748"/>
        <dbReference type="ChEBI" id="CHEBI:83833"/>
        <dbReference type="ChEBI" id="CHEBI:83834"/>
        <dbReference type="EC" id="5.2.1.8"/>
    </reaction>
</comment>
<keyword evidence="4" id="KW-0963">Cytoplasm</keyword>
<dbReference type="PANTHER" id="PTHR47861">
    <property type="entry name" value="FKBP-TYPE PEPTIDYL-PROLYL CIS-TRANS ISOMERASE SLYD"/>
    <property type="match status" value="1"/>
</dbReference>
<organism evidence="12 13">
    <name type="scientific">Trichloromonas acetexigens</name>
    <dbReference type="NCBI Taxonomy" id="38815"/>
    <lineage>
        <taxon>Bacteria</taxon>
        <taxon>Pseudomonadati</taxon>
        <taxon>Thermodesulfobacteriota</taxon>
        <taxon>Desulfuromonadia</taxon>
        <taxon>Desulfuromonadales</taxon>
        <taxon>Trichloromonadaceae</taxon>
        <taxon>Trichloromonas</taxon>
    </lineage>
</organism>
<comment type="subcellular location">
    <subcellularLocation>
        <location evidence="2">Cytoplasm</location>
    </subcellularLocation>
</comment>
<keyword evidence="6" id="KW-0143">Chaperone</keyword>
<dbReference type="EMBL" id="VJVV01000017">
    <property type="protein sequence ID" value="TRO78489.1"/>
    <property type="molecule type" value="Genomic_DNA"/>
</dbReference>
<dbReference type="PROSITE" id="PS50059">
    <property type="entry name" value="FKBP_PPIASE"/>
    <property type="match status" value="1"/>
</dbReference>
<keyword evidence="13" id="KW-1185">Reference proteome</keyword>
<evidence type="ECO:0000256" key="10">
    <source>
        <dbReference type="RuleBase" id="RU003915"/>
    </source>
</evidence>
<dbReference type="Gene3D" id="3.10.50.40">
    <property type="match status" value="1"/>
</dbReference>
<accession>A0A550J5J3</accession>